<dbReference type="InterPro" id="IPR002938">
    <property type="entry name" value="FAD-bd"/>
</dbReference>
<dbReference type="GO" id="GO:0016709">
    <property type="term" value="F:oxidoreductase activity, acting on paired donors, with incorporation or reduction of molecular oxygen, NAD(P)H as one donor, and incorporation of one atom of oxygen"/>
    <property type="evidence" value="ECO:0007669"/>
    <property type="project" value="UniProtKB-ARBA"/>
</dbReference>
<name>A0A6J3MCV4_9PEZI</name>
<reference evidence="6" key="2">
    <citation type="submission" date="2020-04" db="EMBL/GenBank/DDBJ databases">
        <authorList>
            <consortium name="NCBI Genome Project"/>
        </authorList>
    </citation>
    <scope>NUCLEOTIDE SEQUENCE</scope>
    <source>
        <strain evidence="6">CBS 342.82</strain>
    </source>
</reference>
<evidence type="ECO:0000259" key="4">
    <source>
        <dbReference type="Pfam" id="PF01494"/>
    </source>
</evidence>
<evidence type="ECO:0000256" key="2">
    <source>
        <dbReference type="ARBA" id="ARBA00022827"/>
    </source>
</evidence>
<dbReference type="Proteomes" id="UP000504637">
    <property type="component" value="Unplaced"/>
</dbReference>
<evidence type="ECO:0000256" key="1">
    <source>
        <dbReference type="ARBA" id="ARBA00022630"/>
    </source>
</evidence>
<dbReference type="InterPro" id="IPR036188">
    <property type="entry name" value="FAD/NAD-bd_sf"/>
</dbReference>
<proteinExistence type="predicted"/>
<dbReference type="PANTHER" id="PTHR43004:SF8">
    <property type="entry name" value="FAD-BINDING DOMAIN-CONTAINING PROTEIN-RELATED"/>
    <property type="match status" value="1"/>
</dbReference>
<keyword evidence="1" id="KW-0285">Flavoprotein</keyword>
<dbReference type="Pfam" id="PF21274">
    <property type="entry name" value="Rng_hyd_C"/>
    <property type="match status" value="1"/>
</dbReference>
<dbReference type="PRINTS" id="PR00420">
    <property type="entry name" value="RNGMNOXGNASE"/>
</dbReference>
<keyword evidence="5" id="KW-1185">Reference proteome</keyword>
<evidence type="ECO:0000313" key="5">
    <source>
        <dbReference type="Proteomes" id="UP000504637"/>
    </source>
</evidence>
<dbReference type="PANTHER" id="PTHR43004">
    <property type="entry name" value="TRK SYSTEM POTASSIUM UPTAKE PROTEIN"/>
    <property type="match status" value="1"/>
</dbReference>
<dbReference type="InterPro" id="IPR050641">
    <property type="entry name" value="RIFMO-like"/>
</dbReference>
<dbReference type="Gene3D" id="3.50.50.60">
    <property type="entry name" value="FAD/NAD(P)-binding domain"/>
    <property type="match status" value="1"/>
</dbReference>
<reference evidence="6" key="3">
    <citation type="submission" date="2025-08" db="UniProtKB">
        <authorList>
            <consortium name="RefSeq"/>
        </authorList>
    </citation>
    <scope>IDENTIFICATION</scope>
    <source>
        <strain evidence="6">CBS 342.82</strain>
    </source>
</reference>
<dbReference type="GeneID" id="54358648"/>
<dbReference type="Gene3D" id="3.30.9.10">
    <property type="entry name" value="D-Amino Acid Oxidase, subunit A, domain 2"/>
    <property type="match status" value="1"/>
</dbReference>
<keyword evidence="2" id="KW-0274">FAD</keyword>
<reference evidence="6" key="1">
    <citation type="submission" date="2020-01" db="EMBL/GenBank/DDBJ databases">
        <authorList>
            <consortium name="DOE Joint Genome Institute"/>
            <person name="Haridas S."/>
            <person name="Albert R."/>
            <person name="Binder M."/>
            <person name="Bloem J."/>
            <person name="Labutti K."/>
            <person name="Salamov A."/>
            <person name="Andreopoulos B."/>
            <person name="Baker S.E."/>
            <person name="Barry K."/>
            <person name="Bills G."/>
            <person name="Bluhm B.H."/>
            <person name="Cannon C."/>
            <person name="Castanera R."/>
            <person name="Culley D.E."/>
            <person name="Daum C."/>
            <person name="Ezra D."/>
            <person name="Gonzalez J.B."/>
            <person name="Henrissat B."/>
            <person name="Kuo A."/>
            <person name="Liang C."/>
            <person name="Lipzen A."/>
            <person name="Lutzoni F."/>
            <person name="Magnuson J."/>
            <person name="Mondo S."/>
            <person name="Nolan M."/>
            <person name="Ohm R."/>
            <person name="Pangilinan J."/>
            <person name="Park H.-J."/>
            <person name="Ramirez L."/>
            <person name="Alfaro M."/>
            <person name="Sun H."/>
            <person name="Tritt A."/>
            <person name="Yoshinaga Y."/>
            <person name="Zwiers L.-H."/>
            <person name="Turgeon B.G."/>
            <person name="Goodwin S.B."/>
            <person name="Spatafora J.W."/>
            <person name="Crous P.W."/>
            <person name="Grigoriev I.V."/>
        </authorList>
    </citation>
    <scope>NUCLEOTIDE SEQUENCE</scope>
    <source>
        <strain evidence="6">CBS 342.82</strain>
    </source>
</reference>
<organism evidence="6">
    <name type="scientific">Dissoconium aciculare CBS 342.82</name>
    <dbReference type="NCBI Taxonomy" id="1314786"/>
    <lineage>
        <taxon>Eukaryota</taxon>
        <taxon>Fungi</taxon>
        <taxon>Dikarya</taxon>
        <taxon>Ascomycota</taxon>
        <taxon>Pezizomycotina</taxon>
        <taxon>Dothideomycetes</taxon>
        <taxon>Dothideomycetidae</taxon>
        <taxon>Mycosphaerellales</taxon>
        <taxon>Dissoconiaceae</taxon>
        <taxon>Dissoconium</taxon>
    </lineage>
</organism>
<dbReference type="Pfam" id="PF01494">
    <property type="entry name" value="FAD_binding_3"/>
    <property type="match status" value="1"/>
</dbReference>
<dbReference type="GO" id="GO:0071949">
    <property type="term" value="F:FAD binding"/>
    <property type="evidence" value="ECO:0007669"/>
    <property type="project" value="InterPro"/>
</dbReference>
<feature type="domain" description="FAD-binding" evidence="4">
    <location>
        <begin position="3"/>
        <end position="371"/>
    </location>
</feature>
<dbReference type="Gene3D" id="3.40.30.120">
    <property type="match status" value="1"/>
</dbReference>
<evidence type="ECO:0000313" key="6">
    <source>
        <dbReference type="RefSeq" id="XP_033462892.1"/>
    </source>
</evidence>
<dbReference type="OrthoDB" id="2690153at2759"/>
<sequence>MIETTFLIIGGGPAGASLACFLSAHHFKGLLIDADSGTTRTPKAHITNPAALECLRDIGLEEAAKHDGMPKTHMLHYRWGHDMAGEEYARVHSWGNHPEQKGQYEEVTPCAPIDLPQTLLEPILIQRAIASGWTVRYDSTFQRFERKSPTSRIISTIQDNLTGQTYQISSKYLFGCDGARSTIMRQLEIPLLRQPGQGLAFNILVDVDLSKHIEPRMGNLHVCLTPEIEHPPWGFAAIARVIKPWNQWIFIVLPQPGYDDFTTIPSHEAIEQRMRQWIGDDSLPFSILNVSKWLINEIVAERYSDGNVFCLGDAVHRHPPVNGLGSNTCIQDAWNLAWKAAYVEYQQAGPRLLDSFSLERQPIGAGVVQRANQGLRNQGPVMEALGMTGATVEERVRQYAELSAATEAGRIRRKRLQEGVRHVIHEVCAIGIEMNQRYRSKAIYLSDEFAPQGSLPADPILTHEVTTYPGSRVPHAWLNKSVPGQQISTIDLAGHECFVLLTGIGGEEWIRAARKYVLKTGIILKAYSIGWRQDYEDVYGDWARKREIEEDGCVLLRPDRVVCWRSMMVRRDCFDALYRVMQSILDGGPAAWEEVVGMDTA</sequence>
<dbReference type="RefSeq" id="XP_033462892.1">
    <property type="nucleotide sequence ID" value="XM_033600848.1"/>
</dbReference>
<keyword evidence="3" id="KW-0560">Oxidoreductase</keyword>
<accession>A0A6J3MCV4</accession>
<gene>
    <name evidence="6" type="ORF">K489DRAFT_312278</name>
</gene>
<dbReference type="SUPFAM" id="SSF51905">
    <property type="entry name" value="FAD/NAD(P)-binding domain"/>
    <property type="match status" value="1"/>
</dbReference>
<protein>
    <recommendedName>
        <fullName evidence="4">FAD-binding domain-containing protein</fullName>
    </recommendedName>
</protein>
<dbReference type="AlphaFoldDB" id="A0A6J3MCV4"/>
<evidence type="ECO:0000256" key="3">
    <source>
        <dbReference type="ARBA" id="ARBA00023002"/>
    </source>
</evidence>